<dbReference type="PANTHER" id="PTHR37424">
    <property type="entry name" value="BACTERIOFERRITIN-ASSOCIATED FERREDOXIN"/>
    <property type="match status" value="1"/>
</dbReference>
<comment type="cofactor">
    <cofactor evidence="7">
        <name>[2Fe-2S] cluster</name>
        <dbReference type="ChEBI" id="CHEBI:190135"/>
    </cofactor>
</comment>
<evidence type="ECO:0000256" key="4">
    <source>
        <dbReference type="ARBA" id="ARBA00022982"/>
    </source>
</evidence>
<keyword evidence="3" id="KW-0479">Metal-binding</keyword>
<evidence type="ECO:0000256" key="8">
    <source>
        <dbReference type="ARBA" id="ARBA00039386"/>
    </source>
</evidence>
<evidence type="ECO:0000256" key="5">
    <source>
        <dbReference type="ARBA" id="ARBA00023004"/>
    </source>
</evidence>
<dbReference type="InterPro" id="IPR041854">
    <property type="entry name" value="BFD-like_2Fe2S-bd_dom_sf"/>
</dbReference>
<comment type="caution">
    <text evidence="11">The sequence shown here is derived from an EMBL/GenBank/DDBJ whole genome shotgun (WGS) entry which is preliminary data.</text>
</comment>
<evidence type="ECO:0000256" key="7">
    <source>
        <dbReference type="ARBA" id="ARBA00034078"/>
    </source>
</evidence>
<proteinExistence type="inferred from homology"/>
<accession>A0A4R6PL69</accession>
<dbReference type="OrthoDB" id="9815350at2"/>
<gene>
    <name evidence="11" type="ORF">DEU29_1041</name>
</gene>
<evidence type="ECO:0000256" key="9">
    <source>
        <dbReference type="ARBA" id="ARBA00046332"/>
    </source>
</evidence>
<organism evidence="11 12">
    <name type="scientific">Idiomarina aquatica</name>
    <dbReference type="NCBI Taxonomy" id="1327752"/>
    <lineage>
        <taxon>Bacteria</taxon>
        <taxon>Pseudomonadati</taxon>
        <taxon>Pseudomonadota</taxon>
        <taxon>Gammaproteobacteria</taxon>
        <taxon>Alteromonadales</taxon>
        <taxon>Idiomarinaceae</taxon>
        <taxon>Idiomarina</taxon>
    </lineage>
</organism>
<evidence type="ECO:0000256" key="1">
    <source>
        <dbReference type="ARBA" id="ARBA00022448"/>
    </source>
</evidence>
<sequence length="78" mass="8375">MYVCLCKGVTDKTIKKAVACGDVDSMRDLRQQYGVASQCGCCKQCAKETLNEALAKRSTESAKDLAFAAKIPGSVCYT</sequence>
<keyword evidence="5" id="KW-0408">Iron</keyword>
<keyword evidence="6" id="KW-0411">Iron-sulfur</keyword>
<dbReference type="InterPro" id="IPR007419">
    <property type="entry name" value="BFD-like_2Fe2S-bd_dom"/>
</dbReference>
<protein>
    <recommendedName>
        <fullName evidence="8">Bacterioferritin-associated ferredoxin</fullName>
    </recommendedName>
</protein>
<dbReference type="RefSeq" id="WP_133539011.1">
    <property type="nucleotide sequence ID" value="NZ_SNXI01000004.1"/>
</dbReference>
<evidence type="ECO:0000256" key="2">
    <source>
        <dbReference type="ARBA" id="ARBA00022714"/>
    </source>
</evidence>
<keyword evidence="4" id="KW-0249">Electron transport</keyword>
<keyword evidence="2" id="KW-0001">2Fe-2S</keyword>
<evidence type="ECO:0000313" key="11">
    <source>
        <dbReference type="EMBL" id="TDP38901.1"/>
    </source>
</evidence>
<evidence type="ECO:0000256" key="3">
    <source>
        <dbReference type="ARBA" id="ARBA00022723"/>
    </source>
</evidence>
<name>A0A4R6PL69_9GAMM</name>
<reference evidence="11 12" key="1">
    <citation type="submission" date="2019-03" db="EMBL/GenBank/DDBJ databases">
        <title>Freshwater and sediment microbial communities from various areas in North America, analyzing microbe dynamics in response to fracking.</title>
        <authorList>
            <person name="Lamendella R."/>
        </authorList>
    </citation>
    <scope>NUCLEOTIDE SEQUENCE [LARGE SCALE GENOMIC DNA]</scope>
    <source>
        <strain evidence="11 12">18_TX</strain>
    </source>
</reference>
<dbReference type="EMBL" id="SNXI01000004">
    <property type="protein sequence ID" value="TDP38901.1"/>
    <property type="molecule type" value="Genomic_DNA"/>
</dbReference>
<dbReference type="AlphaFoldDB" id="A0A4R6PL69"/>
<feature type="domain" description="BFD-like [2Fe-2S]-binding" evidence="10">
    <location>
        <begin position="2"/>
        <end position="51"/>
    </location>
</feature>
<dbReference type="GO" id="GO:0046872">
    <property type="term" value="F:metal ion binding"/>
    <property type="evidence" value="ECO:0007669"/>
    <property type="project" value="UniProtKB-KW"/>
</dbReference>
<dbReference type="Proteomes" id="UP000295531">
    <property type="component" value="Unassembled WGS sequence"/>
</dbReference>
<evidence type="ECO:0000256" key="6">
    <source>
        <dbReference type="ARBA" id="ARBA00023014"/>
    </source>
</evidence>
<dbReference type="InterPro" id="IPR052371">
    <property type="entry name" value="BFD-associated_ferredoxin"/>
</dbReference>
<keyword evidence="12" id="KW-1185">Reference proteome</keyword>
<evidence type="ECO:0000313" key="12">
    <source>
        <dbReference type="Proteomes" id="UP000295531"/>
    </source>
</evidence>
<comment type="similarity">
    <text evidence="9">Belongs to the Bfd family.</text>
</comment>
<keyword evidence="1" id="KW-0813">Transport</keyword>
<evidence type="ECO:0000259" key="10">
    <source>
        <dbReference type="Pfam" id="PF04324"/>
    </source>
</evidence>
<dbReference type="GO" id="GO:0051537">
    <property type="term" value="F:2 iron, 2 sulfur cluster binding"/>
    <property type="evidence" value="ECO:0007669"/>
    <property type="project" value="UniProtKB-KW"/>
</dbReference>
<dbReference type="Gene3D" id="1.10.10.1100">
    <property type="entry name" value="BFD-like [2Fe-2S]-binding domain"/>
    <property type="match status" value="1"/>
</dbReference>
<dbReference type="PANTHER" id="PTHR37424:SF1">
    <property type="entry name" value="BACTERIOFERRITIN-ASSOCIATED FERREDOXIN"/>
    <property type="match status" value="1"/>
</dbReference>
<dbReference type="Pfam" id="PF04324">
    <property type="entry name" value="Fer2_BFD"/>
    <property type="match status" value="1"/>
</dbReference>